<dbReference type="OrthoDB" id="6828855at2"/>
<name>A0A2U9PCQ8_STRAS</name>
<reference evidence="3 4" key="1">
    <citation type="submission" date="2018-06" db="EMBL/GenBank/DDBJ databases">
        <title>The complete genome sequence of a nosiheptide producer Streptomyces actuosus ATCC 25421: deducing the ability of producing a new class III lantibiotics.</title>
        <authorList>
            <person name="Liu W."/>
            <person name="Sun F."/>
            <person name="Hu Y."/>
        </authorList>
    </citation>
    <scope>NUCLEOTIDE SEQUENCE [LARGE SCALE GENOMIC DNA]</scope>
    <source>
        <strain evidence="3 4">ATCC 25421</strain>
    </source>
</reference>
<gene>
    <name evidence="3" type="ORF">DMT42_33450</name>
</gene>
<dbReference type="NCBIfam" id="NF041518">
    <property type="entry name" value="choice_anch_Q"/>
    <property type="match status" value="1"/>
</dbReference>
<dbReference type="InterPro" id="IPR006626">
    <property type="entry name" value="PbH1"/>
</dbReference>
<dbReference type="InterPro" id="IPR012334">
    <property type="entry name" value="Pectin_lyas_fold"/>
</dbReference>
<dbReference type="AlphaFoldDB" id="A0A2U9PCQ8"/>
<dbReference type="Proteomes" id="UP000247634">
    <property type="component" value="Chromosome"/>
</dbReference>
<dbReference type="InterPro" id="IPR059226">
    <property type="entry name" value="Choice_anch_Q_dom"/>
</dbReference>
<dbReference type="InterPro" id="IPR011050">
    <property type="entry name" value="Pectin_lyase_fold/virulence"/>
</dbReference>
<evidence type="ECO:0000313" key="3">
    <source>
        <dbReference type="EMBL" id="AWT46708.1"/>
    </source>
</evidence>
<feature type="signal peptide" evidence="2">
    <location>
        <begin position="1"/>
        <end position="28"/>
    </location>
</feature>
<keyword evidence="4" id="KW-1185">Reference proteome</keyword>
<proteinExistence type="predicted"/>
<dbReference type="Gene3D" id="2.160.20.10">
    <property type="entry name" value="Single-stranded right-handed beta-helix, Pectin lyase-like"/>
    <property type="match status" value="1"/>
</dbReference>
<evidence type="ECO:0000256" key="1">
    <source>
        <dbReference type="SAM" id="MobiDB-lite"/>
    </source>
</evidence>
<dbReference type="KEGG" id="sact:DMT42_33450"/>
<protein>
    <submittedName>
        <fullName evidence="3">Uncharacterized protein</fullName>
    </submittedName>
</protein>
<evidence type="ECO:0000256" key="2">
    <source>
        <dbReference type="SAM" id="SignalP"/>
    </source>
</evidence>
<organism evidence="3 4">
    <name type="scientific">Streptomyces actuosus</name>
    <dbReference type="NCBI Taxonomy" id="1885"/>
    <lineage>
        <taxon>Bacteria</taxon>
        <taxon>Bacillati</taxon>
        <taxon>Actinomycetota</taxon>
        <taxon>Actinomycetes</taxon>
        <taxon>Kitasatosporales</taxon>
        <taxon>Streptomycetaceae</taxon>
        <taxon>Streptomyces</taxon>
    </lineage>
</organism>
<sequence length="413" mass="42079">MRKPTSLSVLAALPVAVAGIVATAPASAQTASAPATFTVDSTQDAVDADASDGLCRTAVGTCTLRAAVMAANARPGSTIELPAAHYRLTIPPDPDRLNRRTADPARGDLNILEPTTIRGAGARETIIDADGIDRVFRMGADTQLSDLTVTGGDAKQREVPVTDPGGGGIANGKNMTLRRVTVTGNRAGYGGGIFNIPDSHLTLIDSTVSRNTAGEAGGIRFDDTGTVVNSTIADNRVTDDWDRPGSLSGYGGGIDIRGIGLVDIRNSTITGNTATDGGGGINIAPAYLDSLPGPVTDPVNLPLGHLALKNTIIAGNTVGHTPSDCKNVFAAIESRGNNLDSGNTCHLTAEGDLPTRDPHLAPLGDNGGPTDTVALLPGSPALDGGADCPSTDQRGVPRPQGPACDIGAFEHRP</sequence>
<feature type="chain" id="PRO_5038817602" evidence="2">
    <location>
        <begin position="29"/>
        <end position="413"/>
    </location>
</feature>
<dbReference type="EMBL" id="CP029788">
    <property type="protein sequence ID" value="AWT46708.1"/>
    <property type="molecule type" value="Genomic_DNA"/>
</dbReference>
<dbReference type="SUPFAM" id="SSF51126">
    <property type="entry name" value="Pectin lyase-like"/>
    <property type="match status" value="1"/>
</dbReference>
<evidence type="ECO:0000313" key="4">
    <source>
        <dbReference type="Proteomes" id="UP000247634"/>
    </source>
</evidence>
<accession>A0A2U9PCQ8</accession>
<dbReference type="SMART" id="SM00710">
    <property type="entry name" value="PbH1"/>
    <property type="match status" value="4"/>
</dbReference>
<keyword evidence="2" id="KW-0732">Signal</keyword>
<feature type="region of interest" description="Disordered" evidence="1">
    <location>
        <begin position="351"/>
        <end position="413"/>
    </location>
</feature>